<dbReference type="Gene3D" id="1.20.120.530">
    <property type="entry name" value="GntR ligand-binding domain-like"/>
    <property type="match status" value="1"/>
</dbReference>
<evidence type="ECO:0000256" key="3">
    <source>
        <dbReference type="ARBA" id="ARBA00023163"/>
    </source>
</evidence>
<dbReference type="PANTHER" id="PTHR43537">
    <property type="entry name" value="TRANSCRIPTIONAL REGULATOR, GNTR FAMILY"/>
    <property type="match status" value="1"/>
</dbReference>
<gene>
    <name evidence="5" type="ORF">FYJ27_10090</name>
</gene>
<evidence type="ECO:0000259" key="4">
    <source>
        <dbReference type="SMART" id="SM00895"/>
    </source>
</evidence>
<evidence type="ECO:0000313" key="6">
    <source>
        <dbReference type="Proteomes" id="UP000462760"/>
    </source>
</evidence>
<organism evidence="5 6">
    <name type="scientific">Anaerosalibacter bizertensis</name>
    <dbReference type="NCBI Taxonomy" id="932217"/>
    <lineage>
        <taxon>Bacteria</taxon>
        <taxon>Bacillati</taxon>
        <taxon>Bacillota</taxon>
        <taxon>Tissierellia</taxon>
        <taxon>Tissierellales</taxon>
        <taxon>Sporanaerobacteraceae</taxon>
        <taxon>Anaerosalibacter</taxon>
    </lineage>
</organism>
<keyword evidence="1" id="KW-0805">Transcription regulation</keyword>
<evidence type="ECO:0000256" key="1">
    <source>
        <dbReference type="ARBA" id="ARBA00023015"/>
    </source>
</evidence>
<reference evidence="5 6" key="1">
    <citation type="submission" date="2019-08" db="EMBL/GenBank/DDBJ databases">
        <title>In-depth cultivation of the pig gut microbiome towards novel bacterial diversity and tailored functional studies.</title>
        <authorList>
            <person name="Wylensek D."/>
            <person name="Hitch T.C.A."/>
            <person name="Clavel T."/>
        </authorList>
    </citation>
    <scope>NUCLEOTIDE SEQUENCE [LARGE SCALE GENOMIC DNA]</scope>
    <source>
        <strain evidence="5 6">Med78-601-WT-4W-RMD-3</strain>
    </source>
</reference>
<dbReference type="InterPro" id="IPR008920">
    <property type="entry name" value="TF_FadR/GntR_C"/>
</dbReference>
<dbReference type="SUPFAM" id="SSF48008">
    <property type="entry name" value="GntR ligand-binding domain-like"/>
    <property type="match status" value="1"/>
</dbReference>
<dbReference type="InterPro" id="IPR011711">
    <property type="entry name" value="GntR_C"/>
</dbReference>
<sequence length="143" mass="16807">MWAIHPTPKEVGFSPLAVKLAAERRTDEDIKEMHYLIEQQEQLLQDEEVDVKQFMKLDIEFHCVISRATNNEILKRLTLELVESYNRYILIAPFLDRANTIVSEHKRIIEAIKEEDGEKAAKIVQNHITDIRESLKERIEKIL</sequence>
<protein>
    <submittedName>
        <fullName evidence="5">FadR family transcriptional regulator</fullName>
    </submittedName>
</protein>
<dbReference type="Proteomes" id="UP000462760">
    <property type="component" value="Unassembled WGS sequence"/>
</dbReference>
<comment type="caution">
    <text evidence="5">The sequence shown here is derived from an EMBL/GenBank/DDBJ whole genome shotgun (WGS) entry which is preliminary data.</text>
</comment>
<evidence type="ECO:0000256" key="2">
    <source>
        <dbReference type="ARBA" id="ARBA00023125"/>
    </source>
</evidence>
<dbReference type="GO" id="GO:0003677">
    <property type="term" value="F:DNA binding"/>
    <property type="evidence" value="ECO:0007669"/>
    <property type="project" value="UniProtKB-KW"/>
</dbReference>
<dbReference type="PANTHER" id="PTHR43537:SF24">
    <property type="entry name" value="GLUCONATE OPERON TRANSCRIPTIONAL REPRESSOR"/>
    <property type="match status" value="1"/>
</dbReference>
<keyword evidence="2" id="KW-0238">DNA-binding</keyword>
<dbReference type="Pfam" id="PF07729">
    <property type="entry name" value="FCD"/>
    <property type="match status" value="1"/>
</dbReference>
<dbReference type="AlphaFoldDB" id="A0A844FJE9"/>
<proteinExistence type="predicted"/>
<name>A0A844FJE9_9FIRM</name>
<evidence type="ECO:0000313" key="5">
    <source>
        <dbReference type="EMBL" id="MSS44072.1"/>
    </source>
</evidence>
<accession>A0A844FJE9</accession>
<feature type="domain" description="GntR C-terminal" evidence="4">
    <location>
        <begin position="11"/>
        <end position="130"/>
    </location>
</feature>
<keyword evidence="3" id="KW-0804">Transcription</keyword>
<dbReference type="EMBL" id="VULR01000015">
    <property type="protein sequence ID" value="MSS44072.1"/>
    <property type="molecule type" value="Genomic_DNA"/>
</dbReference>
<dbReference type="SMART" id="SM00895">
    <property type="entry name" value="FCD"/>
    <property type="match status" value="1"/>
</dbReference>